<dbReference type="WormBase" id="Bm6813">
    <property type="protein sequence ID" value="BM44895"/>
    <property type="gene ID" value="WBGene00227074"/>
</dbReference>
<keyword evidence="5 7" id="KW-0443">Lipid metabolism</keyword>
<dbReference type="Gene3D" id="2.10.70.60">
    <property type="entry name" value="Phospholipase B-like, domain 1"/>
    <property type="match status" value="1"/>
</dbReference>
<evidence type="ECO:0000313" key="9">
    <source>
        <dbReference type="WormBase" id="Bm6813"/>
    </source>
</evidence>
<keyword evidence="6" id="KW-0325">Glycoprotein</keyword>
<keyword evidence="4 7" id="KW-0442">Lipid degradation</keyword>
<dbReference type="Gene3D" id="1.10.439.20">
    <property type="entry name" value="Phospholipase B-like, domain 2"/>
    <property type="match status" value="1"/>
</dbReference>
<dbReference type="Gene3D" id="3.60.60.30">
    <property type="match status" value="2"/>
</dbReference>
<dbReference type="InterPro" id="IPR007000">
    <property type="entry name" value="PLipase_B-like"/>
</dbReference>
<dbReference type="InterPro" id="IPR043040">
    <property type="entry name" value="PLipase_B-like_dom1"/>
</dbReference>
<dbReference type="OMA" id="GHTASEW"/>
<dbReference type="GO" id="GO:0005576">
    <property type="term" value="C:extracellular region"/>
    <property type="evidence" value="ECO:0007669"/>
    <property type="project" value="TreeGrafter"/>
</dbReference>
<gene>
    <name evidence="8 9" type="ORF">Bm6813</name>
    <name evidence="8" type="ORF">BM_Bm6813</name>
</gene>
<keyword evidence="2 7" id="KW-0732">Signal</keyword>
<evidence type="ECO:0000256" key="5">
    <source>
        <dbReference type="ARBA" id="ARBA00023098"/>
    </source>
</evidence>
<sequence length="388" mass="45142">MVLSRFWLLTFILHLTQSLLLLKRGLRDREIIDNERNNCTLQFTCKQQHDNYYEYLSACRKKDSNILYTNNGTKCDKGIQVALARFRNAVNETGWGILEVETFNGIDEITQAFAAGLLEGILTRQLITYHYRNTLERMCNGKEEYCNKLFAYLSKNLNWIKHTVKKKTEIDIYWKQYLKKEKIPGYATSFSSYPGSLTSLDDFILATSGLAIIETTINIFNRSLYNAIKPNGQLHCWIRSIIATKLANTAKQWMQIFARYNSGTYNNQWSIVDYKLFKPNEEIPTNNLLWVLEQAPYAFISTRGDLNPSNGTYEISEMGHRNSGSIDYKGTNYQLFKNLRFKAWSGPTYDPLPVFSWATTDIQVNHYGQPTIWQFKEIETEWETVLSK</sequence>
<keyword evidence="3 7" id="KW-0378">Hydrolase</keyword>
<feature type="signal peptide" evidence="7">
    <location>
        <begin position="1"/>
        <end position="18"/>
    </location>
</feature>
<dbReference type="GO" id="GO:0004620">
    <property type="term" value="F:phospholipase activity"/>
    <property type="evidence" value="ECO:0007669"/>
    <property type="project" value="InterPro"/>
</dbReference>
<dbReference type="Pfam" id="PF04916">
    <property type="entry name" value="Phospholip_B"/>
    <property type="match status" value="2"/>
</dbReference>
<feature type="chain" id="PRO_5011332950" description="Phospholipase B-like" evidence="7">
    <location>
        <begin position="19"/>
        <end position="388"/>
    </location>
</feature>
<accession>A0A0H5S6M2</accession>
<protein>
    <recommendedName>
        <fullName evidence="7">Phospholipase B-like</fullName>
        <ecNumber evidence="7">3.1.1.-</ecNumber>
    </recommendedName>
</protein>
<comment type="function">
    <text evidence="7">Putative phospholipase.</text>
</comment>
<evidence type="ECO:0000313" key="8">
    <source>
        <dbReference type="EMBL" id="CRZ24058.1"/>
    </source>
</evidence>
<dbReference type="PANTHER" id="PTHR12370:SF3">
    <property type="entry name" value="PHOSPHOLIPASE B-LIKE 2-RELATED"/>
    <property type="match status" value="1"/>
</dbReference>
<dbReference type="EMBL" id="LN856935">
    <property type="protein sequence ID" value="CRZ24058.1"/>
    <property type="molecule type" value="Genomic_DNA"/>
</dbReference>
<evidence type="ECO:0000256" key="7">
    <source>
        <dbReference type="RuleBase" id="RU364138"/>
    </source>
</evidence>
<dbReference type="AlphaFoldDB" id="A0A0H5S6M2"/>
<evidence type="ECO:0000256" key="6">
    <source>
        <dbReference type="ARBA" id="ARBA00023180"/>
    </source>
</evidence>
<evidence type="ECO:0000256" key="4">
    <source>
        <dbReference type="ARBA" id="ARBA00022963"/>
    </source>
</evidence>
<reference evidence="8" key="1">
    <citation type="journal article" date="2007" name="Science">
        <title>Draft genome of the filarial nematode parasite Brugia malayi.</title>
        <authorList>
            <person name="Ghedin E."/>
            <person name="Wang S."/>
            <person name="Spiro D."/>
            <person name="Caler E."/>
            <person name="Zhao Q."/>
            <person name="Crabtree J."/>
            <person name="Allen J.E."/>
            <person name="Delcher A.L."/>
            <person name="Guiliano D.B."/>
            <person name="Miranda-Saavedra D."/>
            <person name="Angiuoli S.V."/>
            <person name="Creasy T."/>
            <person name="Amedeo P."/>
            <person name="Haas B."/>
            <person name="El-Sayed N.M."/>
            <person name="Wortman J.R."/>
            <person name="Feldblyum T."/>
            <person name="Tallon L."/>
            <person name="Schatz M."/>
            <person name="Shumway M."/>
            <person name="Koo H."/>
            <person name="Salzberg S.L."/>
            <person name="Schobel S."/>
            <person name="Pertea M."/>
            <person name="Pop M."/>
            <person name="White O."/>
            <person name="Barton G.J."/>
            <person name="Carlow C.K."/>
            <person name="Crawford M.J."/>
            <person name="Daub J."/>
            <person name="Dimmic M.W."/>
            <person name="Estes C.F."/>
            <person name="Foster J.M."/>
            <person name="Ganatra M."/>
            <person name="Gregory W.F."/>
            <person name="Johnson N.M."/>
            <person name="Jin J."/>
            <person name="Komuniecki R."/>
            <person name="Korf I."/>
            <person name="Kumar S."/>
            <person name="Laney S."/>
            <person name="Li B.W."/>
            <person name="Li W."/>
            <person name="Lindblom T.H."/>
            <person name="Lustigman S."/>
            <person name="Ma D."/>
            <person name="Maina C.V."/>
            <person name="Martin D.M."/>
            <person name="McCarter J.P."/>
            <person name="McReynolds L."/>
            <person name="Mitreva M."/>
            <person name="Nutman T.B."/>
            <person name="Parkinson J."/>
            <person name="Peregrin-Alvarez J.M."/>
            <person name="Poole C."/>
            <person name="Ren Q."/>
            <person name="Saunders L."/>
            <person name="Sluder A.E."/>
            <person name="Smith K."/>
            <person name="Stanke M."/>
            <person name="Unnasch T.R."/>
            <person name="Ware J."/>
            <person name="Wei A.D."/>
            <person name="Weil G."/>
            <person name="Williams D.J."/>
            <person name="Zhang Y."/>
            <person name="Williams S.A."/>
            <person name="Fraser-Liggett C."/>
            <person name="Slatko B."/>
            <person name="Blaxter M.L."/>
            <person name="Scott A.L."/>
        </authorList>
    </citation>
    <scope>NUCLEOTIDE SEQUENCE</scope>
    <source>
        <strain evidence="8">FR3</strain>
    </source>
</reference>
<dbReference type="InterPro" id="IPR043041">
    <property type="entry name" value="PLipase_B-like_dom2"/>
</dbReference>
<name>A0A0H5S6M2_BRUMA</name>
<evidence type="ECO:0000256" key="2">
    <source>
        <dbReference type="ARBA" id="ARBA00022729"/>
    </source>
</evidence>
<comment type="similarity">
    <text evidence="1 7">Belongs to the phospholipase B-like family.</text>
</comment>
<dbReference type="GO" id="GO:0009395">
    <property type="term" value="P:phospholipid catabolic process"/>
    <property type="evidence" value="ECO:0007669"/>
    <property type="project" value="TreeGrafter"/>
</dbReference>
<reference evidence="8" key="2">
    <citation type="submission" date="2012-12" db="EMBL/GenBank/DDBJ databases">
        <authorList>
            <person name="Gao Y.W."/>
            <person name="Fan S.T."/>
            <person name="Sun H.T."/>
            <person name="Wang Z."/>
            <person name="Gao X.L."/>
            <person name="Li Y.G."/>
            <person name="Wang T.C."/>
            <person name="Zhang K."/>
            <person name="Xu W.W."/>
            <person name="Yu Z.J."/>
            <person name="Xia X.Z."/>
        </authorList>
    </citation>
    <scope>NUCLEOTIDE SEQUENCE</scope>
    <source>
        <strain evidence="8">FR3</strain>
    </source>
</reference>
<evidence type="ECO:0000256" key="1">
    <source>
        <dbReference type="ARBA" id="ARBA00007835"/>
    </source>
</evidence>
<evidence type="ECO:0000256" key="3">
    <source>
        <dbReference type="ARBA" id="ARBA00022801"/>
    </source>
</evidence>
<dbReference type="PANTHER" id="PTHR12370">
    <property type="entry name" value="PHOSPHOLIPASE B-RELATED"/>
    <property type="match status" value="1"/>
</dbReference>
<organism evidence="8">
    <name type="scientific">Brugia malayi</name>
    <name type="common">Filarial nematode worm</name>
    <dbReference type="NCBI Taxonomy" id="6279"/>
    <lineage>
        <taxon>Eukaryota</taxon>
        <taxon>Metazoa</taxon>
        <taxon>Ecdysozoa</taxon>
        <taxon>Nematoda</taxon>
        <taxon>Chromadorea</taxon>
        <taxon>Rhabditida</taxon>
        <taxon>Spirurina</taxon>
        <taxon>Spiruromorpha</taxon>
        <taxon>Filarioidea</taxon>
        <taxon>Onchocercidae</taxon>
        <taxon>Brugia</taxon>
    </lineage>
</organism>
<dbReference type="EC" id="3.1.1.-" evidence="7"/>
<proteinExistence type="inferred from homology"/>